<evidence type="ECO:0000313" key="4">
    <source>
        <dbReference type="Proteomes" id="UP000827092"/>
    </source>
</evidence>
<sequence length="239" mass="27355">MFQLDETQSQGDTDFQLSSDYLAKPTTCAESPLISEDLEKFQFLDSLIESCEKDWQDTNMELTEESFNLSQIIDMNFEMSSEIPVEEQSYNLNSISAVPSDLEFWSIPENDQAILQTLISCPIEVSFLEENNKASIEDVEDSNATQLTLAETSSTVTFSDSDSSENLTHLAGKKYLEMRRKNNIASQRSRKIRKQKNKECELSLKKLEKENKDLLAQALRLEKERDKLKNQLMAILAKK</sequence>
<feature type="coiled-coil region" evidence="1">
    <location>
        <begin position="190"/>
        <end position="238"/>
    </location>
</feature>
<dbReference type="SUPFAM" id="SSF57959">
    <property type="entry name" value="Leucine zipper domain"/>
    <property type="match status" value="1"/>
</dbReference>
<organism evidence="3 4">
    <name type="scientific">Oedothorax gibbosus</name>
    <dbReference type="NCBI Taxonomy" id="931172"/>
    <lineage>
        <taxon>Eukaryota</taxon>
        <taxon>Metazoa</taxon>
        <taxon>Ecdysozoa</taxon>
        <taxon>Arthropoda</taxon>
        <taxon>Chelicerata</taxon>
        <taxon>Arachnida</taxon>
        <taxon>Araneae</taxon>
        <taxon>Araneomorphae</taxon>
        <taxon>Entelegynae</taxon>
        <taxon>Araneoidea</taxon>
        <taxon>Linyphiidae</taxon>
        <taxon>Erigoninae</taxon>
        <taxon>Oedothorax</taxon>
    </lineage>
</organism>
<dbReference type="Gene3D" id="1.20.5.170">
    <property type="match status" value="1"/>
</dbReference>
<dbReference type="InterPro" id="IPR046347">
    <property type="entry name" value="bZIP_sf"/>
</dbReference>
<comment type="caution">
    <text evidence="3">The sequence shown here is derived from an EMBL/GenBank/DDBJ whole genome shotgun (WGS) entry which is preliminary data.</text>
</comment>
<dbReference type="EMBL" id="JAFNEN010000380">
    <property type="protein sequence ID" value="KAG8184268.1"/>
    <property type="molecule type" value="Genomic_DNA"/>
</dbReference>
<proteinExistence type="predicted"/>
<dbReference type="PROSITE" id="PS50217">
    <property type="entry name" value="BZIP"/>
    <property type="match status" value="1"/>
</dbReference>
<feature type="domain" description="BZIP" evidence="2">
    <location>
        <begin position="172"/>
        <end position="235"/>
    </location>
</feature>
<dbReference type="Pfam" id="PF07716">
    <property type="entry name" value="bZIP_2"/>
    <property type="match status" value="1"/>
</dbReference>
<dbReference type="CDD" id="cd14695">
    <property type="entry name" value="bZIP_HLF"/>
    <property type="match status" value="1"/>
</dbReference>
<dbReference type="GO" id="GO:0003700">
    <property type="term" value="F:DNA-binding transcription factor activity"/>
    <property type="evidence" value="ECO:0007669"/>
    <property type="project" value="InterPro"/>
</dbReference>
<name>A0AAV6UKP8_9ARAC</name>
<evidence type="ECO:0000259" key="2">
    <source>
        <dbReference type="PROSITE" id="PS50217"/>
    </source>
</evidence>
<protein>
    <recommendedName>
        <fullName evidence="2">BZIP domain-containing protein</fullName>
    </recommendedName>
</protein>
<keyword evidence="1" id="KW-0175">Coiled coil</keyword>
<accession>A0AAV6UKP8</accession>
<dbReference type="SMART" id="SM00338">
    <property type="entry name" value="BRLZ"/>
    <property type="match status" value="1"/>
</dbReference>
<reference evidence="3 4" key="1">
    <citation type="journal article" date="2022" name="Nat. Ecol. Evol.">
        <title>A masculinizing supergene underlies an exaggerated male reproductive morph in a spider.</title>
        <authorList>
            <person name="Hendrickx F."/>
            <person name="De Corte Z."/>
            <person name="Sonet G."/>
            <person name="Van Belleghem S.M."/>
            <person name="Kostlbacher S."/>
            <person name="Vangestel C."/>
        </authorList>
    </citation>
    <scope>NUCLEOTIDE SEQUENCE [LARGE SCALE GENOMIC DNA]</scope>
    <source>
        <strain evidence="3">W744_W776</strain>
    </source>
</reference>
<evidence type="ECO:0000256" key="1">
    <source>
        <dbReference type="SAM" id="Coils"/>
    </source>
</evidence>
<evidence type="ECO:0000313" key="3">
    <source>
        <dbReference type="EMBL" id="KAG8184268.1"/>
    </source>
</evidence>
<dbReference type="InterPro" id="IPR004827">
    <property type="entry name" value="bZIP"/>
</dbReference>
<keyword evidence="4" id="KW-1185">Reference proteome</keyword>
<gene>
    <name evidence="3" type="ORF">JTE90_001085</name>
</gene>
<dbReference type="AlphaFoldDB" id="A0AAV6UKP8"/>
<dbReference type="Proteomes" id="UP000827092">
    <property type="component" value="Unassembled WGS sequence"/>
</dbReference>